<sequence length="119" mass="13501">MGSHKTSLLLKSPQIQLETENLVVRNKDGLRYVEDDIKLLNWKEQLKIEVPGENLSSKRNLPEKSKSRGHLLKKVHVAYSQQFNGNFGHGSWESSTSPEIASLPFFELLKSPHPQAIIL</sequence>
<dbReference type="EnsemblMetazoa" id="MESCA003910-RA">
    <property type="protein sequence ID" value="MESCA003910-PA"/>
    <property type="gene ID" value="MESCA003910"/>
</dbReference>
<dbReference type="EMBL" id="CAQQ02118856">
    <property type="status" value="NOT_ANNOTATED_CDS"/>
    <property type="molecule type" value="Genomic_DNA"/>
</dbReference>
<name>T1GK91_MEGSC</name>
<reference evidence="2" key="1">
    <citation type="submission" date="2013-02" db="EMBL/GenBank/DDBJ databases">
        <authorList>
            <person name="Hughes D."/>
        </authorList>
    </citation>
    <scope>NUCLEOTIDE SEQUENCE</scope>
    <source>
        <strain>Durham</strain>
        <strain evidence="2">NC isolate 2 -- Noor lab</strain>
    </source>
</reference>
<accession>T1GK91</accession>
<keyword evidence="2" id="KW-1185">Reference proteome</keyword>
<protein>
    <submittedName>
        <fullName evidence="1">Uncharacterized protein</fullName>
    </submittedName>
</protein>
<organism evidence="1 2">
    <name type="scientific">Megaselia scalaris</name>
    <name type="common">Humpbacked fly</name>
    <name type="synonym">Phora scalaris</name>
    <dbReference type="NCBI Taxonomy" id="36166"/>
    <lineage>
        <taxon>Eukaryota</taxon>
        <taxon>Metazoa</taxon>
        <taxon>Ecdysozoa</taxon>
        <taxon>Arthropoda</taxon>
        <taxon>Hexapoda</taxon>
        <taxon>Insecta</taxon>
        <taxon>Pterygota</taxon>
        <taxon>Neoptera</taxon>
        <taxon>Endopterygota</taxon>
        <taxon>Diptera</taxon>
        <taxon>Brachycera</taxon>
        <taxon>Muscomorpha</taxon>
        <taxon>Platypezoidea</taxon>
        <taxon>Phoridae</taxon>
        <taxon>Megaseliini</taxon>
        <taxon>Megaselia</taxon>
    </lineage>
</organism>
<dbReference type="AlphaFoldDB" id="T1GK91"/>
<proteinExistence type="predicted"/>
<dbReference type="Proteomes" id="UP000015102">
    <property type="component" value="Unassembled WGS sequence"/>
</dbReference>
<dbReference type="HOGENOM" id="CLU_2064131_0_0_1"/>
<reference evidence="1" key="2">
    <citation type="submission" date="2015-06" db="UniProtKB">
        <authorList>
            <consortium name="EnsemblMetazoa"/>
        </authorList>
    </citation>
    <scope>IDENTIFICATION</scope>
</reference>
<evidence type="ECO:0000313" key="2">
    <source>
        <dbReference type="Proteomes" id="UP000015102"/>
    </source>
</evidence>
<evidence type="ECO:0000313" key="1">
    <source>
        <dbReference type="EnsemblMetazoa" id="MESCA003910-PA"/>
    </source>
</evidence>